<dbReference type="Proteomes" id="UP000285844">
    <property type="component" value="Unassembled WGS sequence"/>
</dbReference>
<protein>
    <submittedName>
        <fullName evidence="1">GNAT family N-acetyltransferase</fullName>
    </submittedName>
</protein>
<dbReference type="Gene3D" id="3.40.630.30">
    <property type="match status" value="1"/>
</dbReference>
<dbReference type="AlphaFoldDB" id="A0A413YXC0"/>
<proteinExistence type="predicted"/>
<evidence type="ECO:0000313" key="1">
    <source>
        <dbReference type="EMBL" id="RHC13698.1"/>
    </source>
</evidence>
<comment type="caution">
    <text evidence="1">The sequence shown here is derived from an EMBL/GenBank/DDBJ whole genome shotgun (WGS) entry which is preliminary data.</text>
</comment>
<accession>A0A413YXC0</accession>
<dbReference type="RefSeq" id="WP_118362625.1">
    <property type="nucleotide sequence ID" value="NZ_QSHM01000005.1"/>
</dbReference>
<dbReference type="InterPro" id="IPR016181">
    <property type="entry name" value="Acyl_CoA_acyltransferase"/>
</dbReference>
<sequence length="194" mass="22207">MIKVENKSRKEIADIGRRIGEAFADEKAGTVTMLTREQTIKGFEIMTEWFYRAGTLYTTSEIGEGYLAYWSKRAKPSMGPTLHMIKRLLCELPFKALIAMAQSGDEQYAKIFKKEHDYIAVSMVVVLREFQGKGYMRKILEQPFAEADTKDIPCILDTDTPLKVKKYTRCGMELCGEKKLKNGISLYTMAYNKN</sequence>
<dbReference type="SUPFAM" id="SSF55729">
    <property type="entry name" value="Acyl-CoA N-acyltransferases (Nat)"/>
    <property type="match status" value="1"/>
</dbReference>
<reference evidence="1 2" key="1">
    <citation type="submission" date="2018-08" db="EMBL/GenBank/DDBJ databases">
        <title>A genome reference for cultivated species of the human gut microbiota.</title>
        <authorList>
            <person name="Zou Y."/>
            <person name="Xue W."/>
            <person name="Luo G."/>
        </authorList>
    </citation>
    <scope>NUCLEOTIDE SEQUENCE [LARGE SCALE GENOMIC DNA]</scope>
    <source>
        <strain evidence="1 2">AM37-3BH</strain>
    </source>
</reference>
<gene>
    <name evidence="1" type="ORF">DW858_06515</name>
</gene>
<name>A0A413YXC0_9FIRM</name>
<organism evidence="1 2">
    <name type="scientific">Lachnospira eligens</name>
    <dbReference type="NCBI Taxonomy" id="39485"/>
    <lineage>
        <taxon>Bacteria</taxon>
        <taxon>Bacillati</taxon>
        <taxon>Bacillota</taxon>
        <taxon>Clostridia</taxon>
        <taxon>Lachnospirales</taxon>
        <taxon>Lachnospiraceae</taxon>
        <taxon>Lachnospira</taxon>
    </lineage>
</organism>
<keyword evidence="1" id="KW-0808">Transferase</keyword>
<evidence type="ECO:0000313" key="2">
    <source>
        <dbReference type="Proteomes" id="UP000285844"/>
    </source>
</evidence>
<dbReference type="EMBL" id="QSHM01000005">
    <property type="protein sequence ID" value="RHC13698.1"/>
    <property type="molecule type" value="Genomic_DNA"/>
</dbReference>
<dbReference type="GO" id="GO:0016747">
    <property type="term" value="F:acyltransferase activity, transferring groups other than amino-acyl groups"/>
    <property type="evidence" value="ECO:0007669"/>
    <property type="project" value="InterPro"/>
</dbReference>